<keyword evidence="20" id="KW-1185">Reference proteome</keyword>
<keyword evidence="8" id="KW-0809">Transit peptide</keyword>
<dbReference type="GO" id="GO:0042645">
    <property type="term" value="C:mitochondrial nucleoid"/>
    <property type="evidence" value="ECO:0007669"/>
    <property type="project" value="UniProtKB-SubCell"/>
</dbReference>
<dbReference type="GO" id="GO:0003697">
    <property type="term" value="F:single-stranded DNA binding"/>
    <property type="evidence" value="ECO:0007669"/>
    <property type="project" value="InterPro"/>
</dbReference>
<dbReference type="PROSITE" id="PS51199">
    <property type="entry name" value="SF4_HELICASE"/>
    <property type="match status" value="1"/>
</dbReference>
<proteinExistence type="predicted"/>
<dbReference type="InterPro" id="IPR034154">
    <property type="entry name" value="TOPRIM_DnaG/twinkle"/>
</dbReference>
<feature type="region of interest" description="Disordered" evidence="17">
    <location>
        <begin position="534"/>
        <end position="566"/>
    </location>
</feature>
<dbReference type="InterPro" id="IPR027032">
    <property type="entry name" value="Twinkle-like"/>
</dbReference>
<dbReference type="GO" id="GO:0008289">
    <property type="term" value="F:lipid binding"/>
    <property type="evidence" value="ECO:0007669"/>
    <property type="project" value="UniProtKB-KW"/>
</dbReference>
<evidence type="ECO:0000256" key="10">
    <source>
        <dbReference type="ARBA" id="ARBA00023128"/>
    </source>
</evidence>
<dbReference type="OrthoDB" id="275278at2759"/>
<keyword evidence="11" id="KW-0472">Membrane</keyword>
<keyword evidence="6" id="KW-0347">Helicase</keyword>
<protein>
    <recommendedName>
        <fullName evidence="14">DNA 5'-3' helicase</fullName>
        <ecNumber evidence="14">5.6.2.3</ecNumber>
    </recommendedName>
    <alternativeName>
        <fullName evidence="16">Twinkle protein, mitochondrial</fullName>
    </alternativeName>
</protein>
<dbReference type="GO" id="GO:0005743">
    <property type="term" value="C:mitochondrial inner membrane"/>
    <property type="evidence" value="ECO:0007669"/>
    <property type="project" value="UniProtKB-SubCell"/>
</dbReference>
<evidence type="ECO:0000256" key="1">
    <source>
        <dbReference type="ARBA" id="ARBA00004436"/>
    </source>
</evidence>
<organism evidence="19 20">
    <name type="scientific">Holothuria leucospilota</name>
    <name type="common">Black long sea cucumber</name>
    <name type="synonym">Mertensiothuria leucospilota</name>
    <dbReference type="NCBI Taxonomy" id="206669"/>
    <lineage>
        <taxon>Eukaryota</taxon>
        <taxon>Metazoa</taxon>
        <taxon>Echinodermata</taxon>
        <taxon>Eleutherozoa</taxon>
        <taxon>Echinozoa</taxon>
        <taxon>Holothuroidea</taxon>
        <taxon>Aspidochirotacea</taxon>
        <taxon>Aspidochirotida</taxon>
        <taxon>Holothuriidae</taxon>
        <taxon>Holothuria</taxon>
    </lineage>
</organism>
<dbReference type="Gene3D" id="3.40.50.300">
    <property type="entry name" value="P-loop containing nucleotide triphosphate hydrolases"/>
    <property type="match status" value="1"/>
</dbReference>
<evidence type="ECO:0000256" key="4">
    <source>
        <dbReference type="ARBA" id="ARBA00022792"/>
    </source>
</evidence>
<evidence type="ECO:0000313" key="20">
    <source>
        <dbReference type="Proteomes" id="UP001152320"/>
    </source>
</evidence>
<dbReference type="GO" id="GO:0016787">
    <property type="term" value="F:hydrolase activity"/>
    <property type="evidence" value="ECO:0007669"/>
    <property type="project" value="UniProtKB-KW"/>
</dbReference>
<dbReference type="GO" id="GO:0006264">
    <property type="term" value="P:mitochondrial DNA replication"/>
    <property type="evidence" value="ECO:0007669"/>
    <property type="project" value="TreeGrafter"/>
</dbReference>
<feature type="domain" description="SF4 helicase" evidence="18">
    <location>
        <begin position="289"/>
        <end position="543"/>
    </location>
</feature>
<evidence type="ECO:0000313" key="19">
    <source>
        <dbReference type="EMBL" id="KAJ8023948.1"/>
    </source>
</evidence>
<keyword evidence="7" id="KW-0067">ATP-binding</keyword>
<keyword evidence="10" id="KW-0496">Mitochondrion</keyword>
<dbReference type="InterPro" id="IPR027417">
    <property type="entry name" value="P-loop_NTPase"/>
</dbReference>
<dbReference type="PANTHER" id="PTHR12873">
    <property type="entry name" value="T7-LIKE MITOCHONDRIAL DNA HELICASE"/>
    <property type="match status" value="1"/>
</dbReference>
<evidence type="ECO:0000256" key="13">
    <source>
        <dbReference type="ARBA" id="ARBA00023271"/>
    </source>
</evidence>
<dbReference type="GO" id="GO:0043139">
    <property type="term" value="F:5'-3' DNA helicase activity"/>
    <property type="evidence" value="ECO:0007669"/>
    <property type="project" value="UniProtKB-EC"/>
</dbReference>
<evidence type="ECO:0000256" key="9">
    <source>
        <dbReference type="ARBA" id="ARBA00023121"/>
    </source>
</evidence>
<keyword evidence="9" id="KW-0446">Lipid-binding</keyword>
<comment type="caution">
    <text evidence="19">The sequence shown here is derived from an EMBL/GenBank/DDBJ whole genome shotgun (WGS) entry which is preliminary data.</text>
</comment>
<keyword evidence="12" id="KW-0413">Isomerase</keyword>
<dbReference type="SUPFAM" id="SSF52540">
    <property type="entry name" value="P-loop containing nucleoside triphosphate hydrolases"/>
    <property type="match status" value="1"/>
</dbReference>
<name>A0A9Q0YJX2_HOLLE</name>
<accession>A0A9Q0YJX2</accession>
<dbReference type="EMBL" id="JAIZAY010000019">
    <property type="protein sequence ID" value="KAJ8023948.1"/>
    <property type="molecule type" value="Genomic_DNA"/>
</dbReference>
<dbReference type="AlphaFoldDB" id="A0A9Q0YJX2"/>
<dbReference type="InterPro" id="IPR007694">
    <property type="entry name" value="DNA_helicase_DnaB-like_C"/>
</dbReference>
<evidence type="ECO:0000259" key="18">
    <source>
        <dbReference type="PROSITE" id="PS51199"/>
    </source>
</evidence>
<keyword evidence="13" id="KW-1135">Mitochondrion nucleoid</keyword>
<evidence type="ECO:0000256" key="15">
    <source>
        <dbReference type="ARBA" id="ARBA00048954"/>
    </source>
</evidence>
<evidence type="ECO:0000256" key="5">
    <source>
        <dbReference type="ARBA" id="ARBA00022801"/>
    </source>
</evidence>
<gene>
    <name evidence="19" type="ORF">HOLleu_36533</name>
</gene>
<evidence type="ECO:0000256" key="17">
    <source>
        <dbReference type="SAM" id="MobiDB-lite"/>
    </source>
</evidence>
<evidence type="ECO:0000256" key="8">
    <source>
        <dbReference type="ARBA" id="ARBA00022946"/>
    </source>
</evidence>
<comment type="catalytic activity">
    <reaction evidence="15">
        <text>ATP + H2O = ADP + phosphate + H(+)</text>
        <dbReference type="Rhea" id="RHEA:13065"/>
        <dbReference type="ChEBI" id="CHEBI:15377"/>
        <dbReference type="ChEBI" id="CHEBI:15378"/>
        <dbReference type="ChEBI" id="CHEBI:30616"/>
        <dbReference type="ChEBI" id="CHEBI:43474"/>
        <dbReference type="ChEBI" id="CHEBI:456216"/>
        <dbReference type="EC" id="5.6.2.3"/>
    </reaction>
</comment>
<evidence type="ECO:0000256" key="16">
    <source>
        <dbReference type="ARBA" id="ARBA00075597"/>
    </source>
</evidence>
<evidence type="ECO:0000256" key="14">
    <source>
        <dbReference type="ARBA" id="ARBA00044969"/>
    </source>
</evidence>
<keyword evidence="3" id="KW-0547">Nucleotide-binding</keyword>
<evidence type="ECO:0000256" key="11">
    <source>
        <dbReference type="ARBA" id="ARBA00023136"/>
    </source>
</evidence>
<sequence>MKDSLLVANKKTTKKIKTIMDSFFEENRKKQDSVIPEDVLLADTLWDQAKIISDLPPKDLEKMQIKFDIPEISAKSLDHFNVRYNQERSSLVFPHYGFQHHLTGFSVLVSRLRATPEDGTILKEEEEDKPKRAYVRLKESLPRGIPLGLFGYNSFSQKSQTVPEIILASSELDALAIHEATQRPVLALPNSVDHLPQEVLPLLEKCEKVTIWFNNDMRSWEAAKHFSKKLNHSRCFLIRPLESQPGPFEALRRGFNLKKILKQATPISHKSIVTFPSLREEVLSELTHAEQVAGVKWKRYPVLNKLLKGHRKGELTIFTGPTGSGKTTFMAEYSLDLCIQKVSTLWGSFEIQNVRLAKVMLKQFAQVNLEKNIDKFDKYANKFEELPIFFMAFHGSQTLDRVIEAMSHAVYVHDIEHVIIDNLQFMVGLGSKQAYSDRFAMYDNTIAEFRKFATENNCHVTVVVHPRKEKETEELFTSSIFGSAKASQEADNVLILQDRRLIDPVRGKKYIQVAKNRFDGDLGMMQLHFNKETLMMSPPTQKQKKKKKEEREGGISPANIEREGGDKYQIFEKLMLQSKSEDELGVGE</sequence>
<evidence type="ECO:0000256" key="2">
    <source>
        <dbReference type="ARBA" id="ARBA00004637"/>
    </source>
</evidence>
<dbReference type="Gene3D" id="3.40.1360.10">
    <property type="match status" value="1"/>
</dbReference>
<evidence type="ECO:0000256" key="6">
    <source>
        <dbReference type="ARBA" id="ARBA00022806"/>
    </source>
</evidence>
<keyword evidence="5" id="KW-0378">Hydrolase</keyword>
<dbReference type="GO" id="GO:0005524">
    <property type="term" value="F:ATP binding"/>
    <property type="evidence" value="ECO:0007669"/>
    <property type="project" value="UniProtKB-KW"/>
</dbReference>
<evidence type="ECO:0000256" key="3">
    <source>
        <dbReference type="ARBA" id="ARBA00022741"/>
    </source>
</evidence>
<dbReference type="Pfam" id="PF13481">
    <property type="entry name" value="AAA_25"/>
    <property type="match status" value="1"/>
</dbReference>
<dbReference type="PANTHER" id="PTHR12873:SF0">
    <property type="entry name" value="TWINKLE MTDNA HELICASE"/>
    <property type="match status" value="1"/>
</dbReference>
<dbReference type="EC" id="5.6.2.3" evidence="14"/>
<reference evidence="19" key="1">
    <citation type="submission" date="2021-10" db="EMBL/GenBank/DDBJ databases">
        <title>Tropical sea cucumber genome reveals ecological adaptation and Cuvierian tubules defense mechanism.</title>
        <authorList>
            <person name="Chen T."/>
        </authorList>
    </citation>
    <scope>NUCLEOTIDE SEQUENCE</scope>
    <source>
        <strain evidence="19">Nanhai2018</strain>
        <tissue evidence="19">Muscle</tissue>
    </source>
</reference>
<dbReference type="CDD" id="cd01122">
    <property type="entry name" value="Twinkle_C"/>
    <property type="match status" value="1"/>
</dbReference>
<evidence type="ECO:0000256" key="7">
    <source>
        <dbReference type="ARBA" id="ARBA00022840"/>
    </source>
</evidence>
<dbReference type="CDD" id="cd01029">
    <property type="entry name" value="TOPRIM_primases"/>
    <property type="match status" value="1"/>
</dbReference>
<dbReference type="Proteomes" id="UP001152320">
    <property type="component" value="Chromosome 19"/>
</dbReference>
<evidence type="ECO:0000256" key="12">
    <source>
        <dbReference type="ARBA" id="ARBA00023235"/>
    </source>
</evidence>
<dbReference type="FunFam" id="3.40.50.300:FF:000845">
    <property type="entry name" value="Mitochondrial helicase twinkle"/>
    <property type="match status" value="1"/>
</dbReference>
<comment type="subcellular location">
    <subcellularLocation>
        <location evidence="2">Mitochondrion inner membrane</location>
        <topology evidence="2">Peripheral membrane protein</topology>
    </subcellularLocation>
    <subcellularLocation>
        <location evidence="1">Mitochondrion matrix</location>
        <location evidence="1">Mitochondrion nucleoid</location>
    </subcellularLocation>
</comment>
<keyword evidence="4" id="KW-0999">Mitochondrion inner membrane</keyword>